<accession>A0A6J4UJJ9</accession>
<dbReference type="EMBL" id="CADCWI010000052">
    <property type="protein sequence ID" value="CAA9550635.1"/>
    <property type="molecule type" value="Genomic_DNA"/>
</dbReference>
<dbReference type="Pfam" id="PF04962">
    <property type="entry name" value="KduI"/>
    <property type="match status" value="1"/>
</dbReference>
<dbReference type="Gene3D" id="2.60.120.10">
    <property type="entry name" value="Jelly Rolls"/>
    <property type="match status" value="2"/>
</dbReference>
<dbReference type="InterPro" id="IPR014710">
    <property type="entry name" value="RmlC-like_jellyroll"/>
</dbReference>
<dbReference type="PANTHER" id="PTHR39193:SF1">
    <property type="entry name" value="5-DEOXY-GLUCURONATE ISOMERASE"/>
    <property type="match status" value="1"/>
</dbReference>
<dbReference type="EC" id="5.3.1.-" evidence="2"/>
<dbReference type="PIRSF" id="PIRSF036628">
    <property type="entry name" value="IolB"/>
    <property type="match status" value="1"/>
</dbReference>
<name>A0A6J4UJJ9_9BACT</name>
<sequence>MPDAAELLLRSSASAGTAVSIEVGPDDAGWEFIGLRVQRIQSGGFVNYSSGLDEVCLVPLRGTATVESNGQSWTISRPGSVFDGKPTALYLPVRSTMTITANDGDAEIAIASSRASEHFPARLIAPDEISVEIRGAGNAARQINHIIAPDFPAHRLLVVEVFTPSGNWSSFPPHKHDVSNLPAEADLEEIYYYRIDPSEGFGLQRLYTTDGSLDHAWVIRDGDLLLVPEGYHAFAVAHGYTAYYLNVLAGDEVIRTMQPSDDPSFGWVRDTWTDSSNEGLNSWRDIDTRVNAGAGQRR</sequence>
<dbReference type="GO" id="GO:0019310">
    <property type="term" value="P:inositol catabolic process"/>
    <property type="evidence" value="ECO:0007669"/>
    <property type="project" value="InterPro"/>
</dbReference>
<evidence type="ECO:0000313" key="2">
    <source>
        <dbReference type="EMBL" id="CAA9550635.1"/>
    </source>
</evidence>
<gene>
    <name evidence="2" type="ORF">AVDCRST_MAG43-1030</name>
</gene>
<protein>
    <submittedName>
        <fullName evidence="2">5-deoxy-glucuronate isomerase</fullName>
        <ecNumber evidence="2">5.3.1.-</ecNumber>
    </submittedName>
</protein>
<dbReference type="AlphaFoldDB" id="A0A6J4UJJ9"/>
<dbReference type="NCBIfam" id="TIGR04378">
    <property type="entry name" value="myo_inos_iolB"/>
    <property type="match status" value="1"/>
</dbReference>
<organism evidence="2">
    <name type="scientific">uncultured Thermomicrobiales bacterium</name>
    <dbReference type="NCBI Taxonomy" id="1645740"/>
    <lineage>
        <taxon>Bacteria</taxon>
        <taxon>Pseudomonadati</taxon>
        <taxon>Thermomicrobiota</taxon>
        <taxon>Thermomicrobia</taxon>
        <taxon>Thermomicrobiales</taxon>
        <taxon>environmental samples</taxon>
    </lineage>
</organism>
<proteinExistence type="predicted"/>
<dbReference type="GO" id="GO:0008880">
    <property type="term" value="F:glucuronate isomerase activity"/>
    <property type="evidence" value="ECO:0007669"/>
    <property type="project" value="InterPro"/>
</dbReference>
<reference evidence="2" key="1">
    <citation type="submission" date="2020-02" db="EMBL/GenBank/DDBJ databases">
        <authorList>
            <person name="Meier V. D."/>
        </authorList>
    </citation>
    <scope>NUCLEOTIDE SEQUENCE</scope>
    <source>
        <strain evidence="2">AVDCRST_MAG43</strain>
    </source>
</reference>
<dbReference type="InterPro" id="IPR011051">
    <property type="entry name" value="RmlC_Cupin_sf"/>
</dbReference>
<keyword evidence="1 2" id="KW-0413">Isomerase</keyword>
<dbReference type="InterPro" id="IPR024203">
    <property type="entry name" value="Deoxy-glucuronate_isom_IolB"/>
</dbReference>
<dbReference type="SUPFAM" id="SSF51182">
    <property type="entry name" value="RmlC-like cupins"/>
    <property type="match status" value="1"/>
</dbReference>
<dbReference type="PANTHER" id="PTHR39193">
    <property type="entry name" value="5-DEOXY-GLUCURONATE ISOMERASE"/>
    <property type="match status" value="1"/>
</dbReference>
<dbReference type="InterPro" id="IPR021120">
    <property type="entry name" value="KduI/IolB_isomerase"/>
</dbReference>
<evidence type="ECO:0000256" key="1">
    <source>
        <dbReference type="ARBA" id="ARBA00023235"/>
    </source>
</evidence>